<dbReference type="Proteomes" id="UP000290439">
    <property type="component" value="Chromosome"/>
</dbReference>
<feature type="transmembrane region" description="Helical" evidence="1">
    <location>
        <begin position="215"/>
        <end position="235"/>
    </location>
</feature>
<dbReference type="AlphaFoldDB" id="A0A4U8VZ32"/>
<protein>
    <submittedName>
        <fullName evidence="2">Uncharacterized protein</fullName>
    </submittedName>
</protein>
<reference evidence="2 3" key="1">
    <citation type="submission" date="2019-02" db="EMBL/GenBank/DDBJ databases">
        <authorList>
            <consortium name="Pathogen Informatics"/>
        </authorList>
    </citation>
    <scope>NUCLEOTIDE SEQUENCE [LARGE SCALE GENOMIC DNA]</scope>
    <source>
        <strain evidence="2 3">3012STDY6756504</strain>
    </source>
</reference>
<name>A0A4U8VZ32_9NOCA</name>
<keyword evidence="1" id="KW-1133">Transmembrane helix</keyword>
<keyword evidence="1" id="KW-0472">Membrane</keyword>
<feature type="transmembrane region" description="Helical" evidence="1">
    <location>
        <begin position="274"/>
        <end position="295"/>
    </location>
</feature>
<feature type="transmembrane region" description="Helical" evidence="1">
    <location>
        <begin position="180"/>
        <end position="203"/>
    </location>
</feature>
<evidence type="ECO:0000313" key="3">
    <source>
        <dbReference type="Proteomes" id="UP000290439"/>
    </source>
</evidence>
<feature type="transmembrane region" description="Helical" evidence="1">
    <location>
        <begin position="247"/>
        <end position="268"/>
    </location>
</feature>
<evidence type="ECO:0000313" key="2">
    <source>
        <dbReference type="EMBL" id="VFA97779.1"/>
    </source>
</evidence>
<feature type="transmembrane region" description="Helical" evidence="1">
    <location>
        <begin position="12"/>
        <end position="34"/>
    </location>
</feature>
<evidence type="ECO:0000256" key="1">
    <source>
        <dbReference type="SAM" id="Phobius"/>
    </source>
</evidence>
<gene>
    <name evidence="2" type="ORF">NCTC10797_01543</name>
</gene>
<feature type="transmembrane region" description="Helical" evidence="1">
    <location>
        <begin position="95"/>
        <end position="117"/>
    </location>
</feature>
<organism evidence="2 3">
    <name type="scientific">Nocardia cyriacigeorgica</name>
    <dbReference type="NCBI Taxonomy" id="135487"/>
    <lineage>
        <taxon>Bacteria</taxon>
        <taxon>Bacillati</taxon>
        <taxon>Actinomycetota</taxon>
        <taxon>Actinomycetes</taxon>
        <taxon>Mycobacteriales</taxon>
        <taxon>Nocardiaceae</taxon>
        <taxon>Nocardia</taxon>
    </lineage>
</organism>
<sequence>MRVEEQARGQGILPPGARVAIASVAIAALLPYLVLKVLWLSGSEIGMVPGSGPGHMQDTRMEIGNIITVVLTVIGVVVVLALTQPWGRRLPWWTLVVPAAAGTGALAPIALGLPIGATLQVATEGSTRSGGEGNLSGSVFAVVYGGFGVFGIALAILFADYVHRRWAALISTAPAPLRPPWARTLATAAVVLFAAVMIFWALARAPHGLAGWESLAQRVVLVVVALLALLGAAALLTPTGGPGLRWLTAWVGCTTAAVQGPLLLLLAHDATINPYLLAVTILATPAAAFLWLAAVHQTSRAGMT</sequence>
<dbReference type="EMBL" id="LR215973">
    <property type="protein sequence ID" value="VFA97779.1"/>
    <property type="molecule type" value="Genomic_DNA"/>
</dbReference>
<accession>A0A4U8VZ32</accession>
<feature type="transmembrane region" description="Helical" evidence="1">
    <location>
        <begin position="137"/>
        <end position="159"/>
    </location>
</feature>
<feature type="transmembrane region" description="Helical" evidence="1">
    <location>
        <begin position="63"/>
        <end position="83"/>
    </location>
</feature>
<proteinExistence type="predicted"/>
<keyword evidence="1" id="KW-0812">Transmembrane</keyword>